<dbReference type="InterPro" id="IPR036641">
    <property type="entry name" value="HPT_dom_sf"/>
</dbReference>
<feature type="region of interest" description="Disordered" evidence="3">
    <location>
        <begin position="110"/>
        <end position="134"/>
    </location>
</feature>
<keyword evidence="6" id="KW-1185">Reference proteome</keyword>
<dbReference type="RefSeq" id="WP_193111320.1">
    <property type="nucleotide sequence ID" value="NZ_CP041406.1"/>
</dbReference>
<feature type="compositionally biased region" description="Polar residues" evidence="3">
    <location>
        <begin position="113"/>
        <end position="130"/>
    </location>
</feature>
<proteinExistence type="predicted"/>
<dbReference type="GO" id="GO:0004672">
    <property type="term" value="F:protein kinase activity"/>
    <property type="evidence" value="ECO:0007669"/>
    <property type="project" value="UniProtKB-ARBA"/>
</dbReference>
<keyword evidence="2" id="KW-0175">Coiled coil</keyword>
<dbReference type="EMBL" id="CP041406">
    <property type="protein sequence ID" value="QOP45076.1"/>
    <property type="molecule type" value="Genomic_DNA"/>
</dbReference>
<evidence type="ECO:0000313" key="5">
    <source>
        <dbReference type="EMBL" id="QOP45076.1"/>
    </source>
</evidence>
<evidence type="ECO:0000256" key="3">
    <source>
        <dbReference type="SAM" id="MobiDB-lite"/>
    </source>
</evidence>
<dbReference type="KEGG" id="spal:FM071_01695"/>
<sequence length="664" mass="74527">MKILLLNDNPVVNKLVTLSAQKTSDELDIVTNVNDVVGTSYDLVVVDDSIGSDDVLEALRSKLAFSKSLYICSRDAVEATGFDATLKKPFLPTDLVELFAMFDKEIEKDADAPQSQSVEEGLQESDTAATATHEEEIEELEDIDGMGDLDHLDELDEFEDIALDEEVDLEMDDLELDVEGGEDLVLDDDSEDETLIGEESLEDENLGESVLDDEEAQKVKELLDETDEEPSDDFTLELDEEGDTFHFDPHVASKELGLPLDVVEDFVNDFIEQALEYKEELYASAVAQDYTRIHEISHKLKGVAANLRVENALNALTTINTSSDEKEIKEKLNQFYEIIDKLKSTQHADEEVDFDMALDLEDEADADIGDDDTLNELDEAVQEEEIEDQELEELESDSVEELEDFIDEAVTEELALEEKEEEIAEDEELDFDMALDLEDEADADIAEDEDLLTLDDESEELELDSFEDESELENDSEEELEDIIDEAVTEELEEEGDSVEELEDMIDEEVTQELTEEASEEPQESDDIADIEQQIQEAVEDLSEEDLESELDDETLLEIAASEIDSLDALSSKDLKLALGEEVEDDEPEEEVTPEDVQELLEDAEVDEDVLEAAEEDLEEEKEAKIEGVDALKKLLKALDDKEIAASMKDMKITINIELGSNNE</sequence>
<keyword evidence="1" id="KW-0597">Phosphoprotein</keyword>
<accession>A0A7M1B6D4</accession>
<evidence type="ECO:0000259" key="4">
    <source>
        <dbReference type="PROSITE" id="PS50894"/>
    </source>
</evidence>
<name>A0A7M1B6D4_9BACT</name>
<dbReference type="InterPro" id="IPR008207">
    <property type="entry name" value="Sig_transdc_His_kin_Hpt_dom"/>
</dbReference>
<dbReference type="Proteomes" id="UP000593580">
    <property type="component" value="Chromosome"/>
</dbReference>
<feature type="coiled-coil region" evidence="2">
    <location>
        <begin position="597"/>
        <end position="635"/>
    </location>
</feature>
<dbReference type="Gene3D" id="1.20.120.160">
    <property type="entry name" value="HPT domain"/>
    <property type="match status" value="1"/>
</dbReference>
<evidence type="ECO:0000256" key="1">
    <source>
        <dbReference type="PROSITE-ProRule" id="PRU00110"/>
    </source>
</evidence>
<evidence type="ECO:0000313" key="6">
    <source>
        <dbReference type="Proteomes" id="UP000593580"/>
    </source>
</evidence>
<dbReference type="GO" id="GO:0000160">
    <property type="term" value="P:phosphorelay signal transduction system"/>
    <property type="evidence" value="ECO:0007669"/>
    <property type="project" value="InterPro"/>
</dbReference>
<reference evidence="5 6" key="1">
    <citation type="submission" date="2019-07" db="EMBL/GenBank/DDBJ databases">
        <title>Sulfurimonas paralvinellae sp. nov., a novel mesophilic, hydrogen- and sulfur-oxidizing chemolithoautotroph within the Epsilonproteo- bacteria isolated from a deep-sea hydrothermal vent polychaete nest, reclassification of Thiomicrospira denitrificans as Sulfurimonas denitrificans comb. nov. and emended description of the genus Sulfurimonas.</title>
        <authorList>
            <person name="Wang S."/>
            <person name="Jiang L."/>
            <person name="Shao Z."/>
        </authorList>
    </citation>
    <scope>NUCLEOTIDE SEQUENCE [LARGE SCALE GENOMIC DNA]</scope>
    <source>
        <strain evidence="5 6">GO25</strain>
    </source>
</reference>
<feature type="modified residue" description="Phosphohistidine" evidence="1">
    <location>
        <position position="298"/>
    </location>
</feature>
<evidence type="ECO:0000256" key="2">
    <source>
        <dbReference type="SAM" id="Coils"/>
    </source>
</evidence>
<feature type="domain" description="HPt" evidence="4">
    <location>
        <begin position="259"/>
        <end position="356"/>
    </location>
</feature>
<gene>
    <name evidence="5" type="ORF">FM071_01695</name>
</gene>
<organism evidence="5 6">
    <name type="scientific">Sulfurimonas paralvinellae</name>
    <dbReference type="NCBI Taxonomy" id="317658"/>
    <lineage>
        <taxon>Bacteria</taxon>
        <taxon>Pseudomonadati</taxon>
        <taxon>Campylobacterota</taxon>
        <taxon>Epsilonproteobacteria</taxon>
        <taxon>Campylobacterales</taxon>
        <taxon>Sulfurimonadaceae</taxon>
        <taxon>Sulfurimonas</taxon>
    </lineage>
</organism>
<dbReference type="PROSITE" id="PS50894">
    <property type="entry name" value="HPT"/>
    <property type="match status" value="1"/>
</dbReference>
<protein>
    <recommendedName>
        <fullName evidence="4">HPt domain-containing protein</fullName>
    </recommendedName>
</protein>
<feature type="region of interest" description="Disordered" evidence="3">
    <location>
        <begin position="416"/>
        <end position="530"/>
    </location>
</feature>
<dbReference type="SUPFAM" id="SSF47226">
    <property type="entry name" value="Histidine-containing phosphotransfer domain, HPT domain"/>
    <property type="match status" value="1"/>
</dbReference>
<dbReference type="AlphaFoldDB" id="A0A7M1B6D4"/>